<feature type="compositionally biased region" description="Gly residues" evidence="1">
    <location>
        <begin position="228"/>
        <end position="244"/>
    </location>
</feature>
<evidence type="ECO:0000313" key="3">
    <source>
        <dbReference type="Proteomes" id="UP000318380"/>
    </source>
</evidence>
<protein>
    <submittedName>
        <fullName evidence="2">Uncharacterized protein</fullName>
    </submittedName>
</protein>
<feature type="compositionally biased region" description="Basic residues" evidence="1">
    <location>
        <begin position="247"/>
        <end position="256"/>
    </location>
</feature>
<dbReference type="EMBL" id="VIVK01000003">
    <property type="protein sequence ID" value="TWD73048.1"/>
    <property type="molecule type" value="Genomic_DNA"/>
</dbReference>
<feature type="region of interest" description="Disordered" evidence="1">
    <location>
        <begin position="70"/>
        <end position="110"/>
    </location>
</feature>
<gene>
    <name evidence="2" type="ORF">FB561_6933</name>
</gene>
<name>A0A561B2H0_9ACTN</name>
<proteinExistence type="predicted"/>
<accession>A0A561B2H0</accession>
<evidence type="ECO:0000313" key="2">
    <source>
        <dbReference type="EMBL" id="TWD73048.1"/>
    </source>
</evidence>
<sequence>MADRCTKSRCWRRRTAAGRWCAGLSPRRGRGRRPVPSRAAAPCLVVGDGDFVRRSVGPRLVRWLVGAQSRVAGGGGPRPGGGAAGGLRAEGASGDQHHPHPHRARRVRGRGRRLCAPADRFAGGGVVDRRTRSRCRRSEPAAGAVVRGLVSHSCVLQVEGDFVRRLVAGRCREWLGRAQRCPIGGERGGEVGGEGASAAGRLAARAGEAGGREGGSGARAAAGVSEAAGGGGASAAAGGSWGERGGGRRRGGRRRGERGGGGGSGGGVCGEGGGSRWVGVRWRGGWC</sequence>
<feature type="region of interest" description="Disordered" evidence="1">
    <location>
        <begin position="226"/>
        <end position="274"/>
    </location>
</feature>
<feature type="compositionally biased region" description="Gly residues" evidence="1">
    <location>
        <begin position="259"/>
        <end position="274"/>
    </location>
</feature>
<feature type="compositionally biased region" description="Gly residues" evidence="1">
    <location>
        <begin position="72"/>
        <end position="85"/>
    </location>
</feature>
<reference evidence="2 3" key="1">
    <citation type="submission" date="2019-06" db="EMBL/GenBank/DDBJ databases">
        <title>Sequencing the genomes of 1000 actinobacteria strains.</title>
        <authorList>
            <person name="Klenk H.-P."/>
        </authorList>
    </citation>
    <scope>NUCLEOTIDE SEQUENCE [LARGE SCALE GENOMIC DNA]</scope>
    <source>
        <strain evidence="2 3">DSM 24683</strain>
    </source>
</reference>
<dbReference type="AlphaFoldDB" id="A0A561B2H0"/>
<evidence type="ECO:0000256" key="1">
    <source>
        <dbReference type="SAM" id="MobiDB-lite"/>
    </source>
</evidence>
<keyword evidence="3" id="KW-1185">Reference proteome</keyword>
<organism evidence="2 3">
    <name type="scientific">Kribbella amoyensis</name>
    <dbReference type="NCBI Taxonomy" id="996641"/>
    <lineage>
        <taxon>Bacteria</taxon>
        <taxon>Bacillati</taxon>
        <taxon>Actinomycetota</taxon>
        <taxon>Actinomycetes</taxon>
        <taxon>Propionibacteriales</taxon>
        <taxon>Kribbellaceae</taxon>
        <taxon>Kribbella</taxon>
    </lineage>
</organism>
<comment type="caution">
    <text evidence="2">The sequence shown here is derived from an EMBL/GenBank/DDBJ whole genome shotgun (WGS) entry which is preliminary data.</text>
</comment>
<dbReference type="Proteomes" id="UP000318380">
    <property type="component" value="Unassembled WGS sequence"/>
</dbReference>
<feature type="compositionally biased region" description="Basic residues" evidence="1">
    <location>
        <begin position="99"/>
        <end position="110"/>
    </location>
</feature>